<dbReference type="KEGG" id="ctak:4412677_01191"/>
<keyword evidence="5" id="KW-1185">Reference proteome</keyword>
<dbReference type="PANTHER" id="PTHR38764">
    <property type="entry name" value="ACYL CARRIER PROTEIN PHOSPHODIESTERASE"/>
    <property type="match status" value="1"/>
</dbReference>
<dbReference type="Proteomes" id="UP000215196">
    <property type="component" value="Chromosome 1"/>
</dbReference>
<evidence type="ECO:0000256" key="3">
    <source>
        <dbReference type="ARBA" id="ARBA00023098"/>
    </source>
</evidence>
<keyword evidence="1" id="KW-0444">Lipid biosynthesis</keyword>
<dbReference type="InterPro" id="IPR007431">
    <property type="entry name" value="ACP_PD"/>
</dbReference>
<reference evidence="4 5" key="1">
    <citation type="submission" date="2017-06" db="EMBL/GenBank/DDBJ databases">
        <authorList>
            <consortium name="Pathogen Informatics"/>
        </authorList>
    </citation>
    <scope>NUCLEOTIDE SEQUENCE [LARGE SCALE GENOMIC DNA]</scope>
    <source>
        <strain evidence="4 5">NCTC13490</strain>
    </source>
</reference>
<dbReference type="GO" id="GO:0008770">
    <property type="term" value="F:[acyl-carrier-protein] phosphodiesterase activity"/>
    <property type="evidence" value="ECO:0007669"/>
    <property type="project" value="InterPro"/>
</dbReference>
<accession>A0A239X9F3</accession>
<evidence type="ECO:0000313" key="4">
    <source>
        <dbReference type="EMBL" id="SNV43056.1"/>
    </source>
</evidence>
<dbReference type="RefSeq" id="WP_095071396.1">
    <property type="nucleotide sequence ID" value="NZ_LT906465.1"/>
</dbReference>
<dbReference type="EMBL" id="LT906465">
    <property type="protein sequence ID" value="SNV43056.1"/>
    <property type="molecule type" value="Genomic_DNA"/>
</dbReference>
<evidence type="ECO:0000256" key="1">
    <source>
        <dbReference type="ARBA" id="ARBA00022516"/>
    </source>
</evidence>
<dbReference type="Pfam" id="PF04336">
    <property type="entry name" value="ACP_PD"/>
    <property type="match status" value="1"/>
</dbReference>
<evidence type="ECO:0000256" key="2">
    <source>
        <dbReference type="ARBA" id="ARBA00022801"/>
    </source>
</evidence>
<protein>
    <submittedName>
        <fullName evidence="4">Acyl carrier protein phosphodiesterase</fullName>
    </submittedName>
</protein>
<organism evidence="4 5">
    <name type="scientific">Chryseobacterium taklimakanense</name>
    <dbReference type="NCBI Taxonomy" id="536441"/>
    <lineage>
        <taxon>Bacteria</taxon>
        <taxon>Pseudomonadati</taxon>
        <taxon>Bacteroidota</taxon>
        <taxon>Flavobacteriia</taxon>
        <taxon>Flavobacteriales</taxon>
        <taxon>Weeksellaceae</taxon>
        <taxon>Chryseobacterium group</taxon>
        <taxon>Chryseobacterium</taxon>
    </lineage>
</organism>
<evidence type="ECO:0000313" key="5">
    <source>
        <dbReference type="Proteomes" id="UP000215196"/>
    </source>
</evidence>
<sequence length="196" mass="23402">MNYLAHAYLSYSDGQLVGNMIADFIRNRERFLYPGEIQKGIALHRAIDTFTDGHPEIHEAKKIFSPLVRLYAGAFVDVSFDFFLANQLAENQEDFKKFTEKVYQKLWINESFLPENFRKMLVPMEKDNWLFNYQNDWGIGYSMRNVKRKAKYLDEEIPVFEEFLKHKSQIKTHFNNFFPELEAYSRNFVENLELLE</sequence>
<dbReference type="PANTHER" id="PTHR38764:SF1">
    <property type="entry name" value="ACYL CARRIER PROTEIN PHOSPHODIESTERASE"/>
    <property type="match status" value="1"/>
</dbReference>
<keyword evidence="2" id="KW-0378">Hydrolase</keyword>
<dbReference type="GO" id="GO:0006633">
    <property type="term" value="P:fatty acid biosynthetic process"/>
    <property type="evidence" value="ECO:0007669"/>
    <property type="project" value="InterPro"/>
</dbReference>
<gene>
    <name evidence="4" type="ORF">SAMEA4412677_01191</name>
</gene>
<proteinExistence type="predicted"/>
<dbReference type="AlphaFoldDB" id="A0A239X9F3"/>
<keyword evidence="3" id="KW-0443">Lipid metabolism</keyword>
<name>A0A239X9F3_9FLAO</name>